<dbReference type="PANTHER" id="PTHR11236">
    <property type="entry name" value="AMINOBENZOATE/ANTHRANILATE SYNTHASE"/>
    <property type="match status" value="1"/>
</dbReference>
<organism evidence="2 3">
    <name type="scientific">Acinetobacter baylyi</name>
    <dbReference type="NCBI Taxonomy" id="202950"/>
    <lineage>
        <taxon>Bacteria</taxon>
        <taxon>Pseudomonadati</taxon>
        <taxon>Pseudomonadota</taxon>
        <taxon>Gammaproteobacteria</taxon>
        <taxon>Moraxellales</taxon>
        <taxon>Moraxellaceae</taxon>
        <taxon>Acinetobacter</taxon>
    </lineage>
</organism>
<proteinExistence type="predicted"/>
<dbReference type="PRINTS" id="PR00095">
    <property type="entry name" value="ANTSNTHASEI"/>
</dbReference>
<dbReference type="Pfam" id="PF00425">
    <property type="entry name" value="Chorismate_bind"/>
    <property type="match status" value="1"/>
</dbReference>
<dbReference type="Proteomes" id="UP001233360">
    <property type="component" value="Unassembled WGS sequence"/>
</dbReference>
<comment type="caution">
    <text evidence="2">The sequence shown here is derived from an EMBL/GenBank/DDBJ whole genome shotgun (WGS) entry which is preliminary data.</text>
</comment>
<evidence type="ECO:0000259" key="1">
    <source>
        <dbReference type="Pfam" id="PF00425"/>
    </source>
</evidence>
<dbReference type="GO" id="GO:0046820">
    <property type="term" value="F:4-amino-4-deoxychorismate synthase activity"/>
    <property type="evidence" value="ECO:0007669"/>
    <property type="project" value="UniProtKB-EC"/>
</dbReference>
<dbReference type="InterPro" id="IPR019999">
    <property type="entry name" value="Anth_synth_I-like"/>
</dbReference>
<dbReference type="EMBL" id="JAUTBK010000002">
    <property type="protein sequence ID" value="MDQ1208581.1"/>
    <property type="molecule type" value="Genomic_DNA"/>
</dbReference>
<dbReference type="InterPro" id="IPR015890">
    <property type="entry name" value="Chorismate_C"/>
</dbReference>
<reference evidence="2 3" key="1">
    <citation type="submission" date="2023-07" db="EMBL/GenBank/DDBJ databases">
        <title>Functional and genomic diversity of the sorghum phyllosphere microbiome.</title>
        <authorList>
            <person name="Shade A."/>
        </authorList>
    </citation>
    <scope>NUCLEOTIDE SEQUENCE [LARGE SCALE GENOMIC DNA]</scope>
    <source>
        <strain evidence="2 3">SORGH_AS_0887</strain>
    </source>
</reference>
<evidence type="ECO:0000313" key="2">
    <source>
        <dbReference type="EMBL" id="MDQ1208581.1"/>
    </source>
</evidence>
<keyword evidence="2" id="KW-0032">Aminotransferase</keyword>
<dbReference type="EC" id="2.6.1.85" evidence="2"/>
<keyword evidence="2" id="KW-0808">Transferase</keyword>
<feature type="domain" description="Chorismate-utilising enzyme C-terminal" evidence="1">
    <location>
        <begin position="182"/>
        <end position="436"/>
    </location>
</feature>
<protein>
    <submittedName>
        <fullName evidence="2">Para-aminobenzoate synthetase component 1</fullName>
        <ecNumber evidence="2">2.6.1.85</ecNumber>
    </submittedName>
</protein>
<dbReference type="PANTHER" id="PTHR11236:SF50">
    <property type="entry name" value="AMINODEOXYCHORISMATE SYNTHASE COMPONENT 1"/>
    <property type="match status" value="1"/>
</dbReference>
<dbReference type="InterPro" id="IPR005801">
    <property type="entry name" value="ADC_synthase"/>
</dbReference>
<name>A0ABU0UVK6_ACIBI</name>
<evidence type="ECO:0000313" key="3">
    <source>
        <dbReference type="Proteomes" id="UP001233360"/>
    </source>
</evidence>
<dbReference type="SUPFAM" id="SSF56322">
    <property type="entry name" value="ADC synthase"/>
    <property type="match status" value="1"/>
</dbReference>
<gene>
    <name evidence="2" type="ORF">QE380_001504</name>
</gene>
<dbReference type="Gene3D" id="3.60.120.10">
    <property type="entry name" value="Anthranilate synthase"/>
    <property type="match status" value="1"/>
</dbReference>
<accession>A0ABU0UVK6</accession>
<keyword evidence="3" id="KW-1185">Reference proteome</keyword>
<sequence length="454" mass="51998">MQYIQKLPLPAQSAQHILMLLQQSEVTGLVFLNNQDQPIIGFNPATFCIFQDHQLHYYKRDESNQYIEDQYNTELTEFIIFQNSEYSTKSINSKFQGGYIGFIGYDYAASQYVNTDFCVQPALYVGKYLSYLTQENDEWYFYSQSANAETEYLQLLNIFTQQISESNSSFYISTPFQSRWTKSTYFKAFEKIQDYIKSGDCYQINLTQEFQTHCKGNLLSKADQLWDLTNAPYAGYLQIGDFELLSCSPELFIEFNEYRQIKTRPIKGTMPRFDNAELDQMSKQKLQASEKDQAENVMIVDLLRNDLSVYAEVGSVKTTKLFEIESFNQVHHMVSEITATLKADVNPFEVLLTALPGGSITGAPKIRAMQIIDELEGEPRGAYCGSLGYFNFDGTGCWNILIRSLQRYQDQLSLWAGGGITIASNSEAEYQECFDKVSAMLNLINTWQSMQSTA</sequence>